<organism evidence="2 3">
    <name type="scientific">Tissierella simiarum</name>
    <dbReference type="NCBI Taxonomy" id="2841534"/>
    <lineage>
        <taxon>Bacteria</taxon>
        <taxon>Bacillati</taxon>
        <taxon>Bacillota</taxon>
        <taxon>Tissierellia</taxon>
        <taxon>Tissierellales</taxon>
        <taxon>Tissierellaceae</taxon>
        <taxon>Tissierella</taxon>
    </lineage>
</organism>
<name>A0ABS6E6C4_9FIRM</name>
<dbReference type="RefSeq" id="WP_216518259.1">
    <property type="nucleotide sequence ID" value="NZ_JAHLPM010000005.1"/>
</dbReference>
<dbReference type="InterPro" id="IPR025945">
    <property type="entry name" value="DHHW"/>
</dbReference>
<keyword evidence="3" id="KW-1185">Reference proteome</keyword>
<evidence type="ECO:0000256" key="1">
    <source>
        <dbReference type="SAM" id="Phobius"/>
    </source>
</evidence>
<accession>A0ABS6E6C4</accession>
<evidence type="ECO:0000313" key="3">
    <source>
        <dbReference type="Proteomes" id="UP000749471"/>
    </source>
</evidence>
<sequence length="381" mass="45465">MDQDRNLYKYIVGALMLIYIYSIFALNVIIPNKAFSESENRVLEQKPEFSIRKVLKGRYTLDYEKYISDQFPFREFFIGVKSDCERLMGKQENNGVYLGKNGYLMEEFKKPKLEEFKRKIENINSFADSNLNTNTNIYFMLVPNSVKILEQQLPLFAPVDDEFVYINKVKDSLHKNIKFVDIYNILNSKKDEYIYYKTDHHWTTKSAFYAYEELAKYMKFTPYLESDFHIKRVTDNFYGSLYSKSGFRHLSPDSIDIYIPKRNEDYIVKFYDKKKTSNSIYEMDNLNKKDKYTIFFGGNHPLIKINKNISNGRKLLVIKDSYANNLIPFLMGHFNEIYVMDLRYYNDNLSGFLKKQEIDDILILYNEKSFFEEESINKISW</sequence>
<keyword evidence="1" id="KW-0812">Transmembrane</keyword>
<comment type="caution">
    <text evidence="2">The sequence shown here is derived from an EMBL/GenBank/DDBJ whole genome shotgun (WGS) entry which is preliminary data.</text>
</comment>
<proteinExistence type="predicted"/>
<evidence type="ECO:0000313" key="2">
    <source>
        <dbReference type="EMBL" id="MBU5437783.1"/>
    </source>
</evidence>
<feature type="transmembrane region" description="Helical" evidence="1">
    <location>
        <begin position="7"/>
        <end position="30"/>
    </location>
</feature>
<gene>
    <name evidence="2" type="ORF">KQI42_07175</name>
</gene>
<keyword evidence="1" id="KW-1133">Transmembrane helix</keyword>
<evidence type="ECO:0008006" key="4">
    <source>
        <dbReference type="Google" id="ProtNLM"/>
    </source>
</evidence>
<keyword evidence="1" id="KW-0472">Membrane</keyword>
<dbReference type="EMBL" id="JAHLPM010000005">
    <property type="protein sequence ID" value="MBU5437783.1"/>
    <property type="molecule type" value="Genomic_DNA"/>
</dbReference>
<reference evidence="2 3" key="1">
    <citation type="submission" date="2021-06" db="EMBL/GenBank/DDBJ databases">
        <authorList>
            <person name="Sun Q."/>
            <person name="Li D."/>
        </authorList>
    </citation>
    <scope>NUCLEOTIDE SEQUENCE [LARGE SCALE GENOMIC DNA]</scope>
    <source>
        <strain evidence="2 3">MSJ-40</strain>
    </source>
</reference>
<protein>
    <recommendedName>
        <fullName evidence="4">DHHW protein</fullName>
    </recommendedName>
</protein>
<dbReference type="Proteomes" id="UP000749471">
    <property type="component" value="Unassembled WGS sequence"/>
</dbReference>
<dbReference type="Pfam" id="PF14286">
    <property type="entry name" value="DHHW"/>
    <property type="match status" value="1"/>
</dbReference>